<dbReference type="InterPro" id="IPR027417">
    <property type="entry name" value="P-loop_NTPase"/>
</dbReference>
<dbReference type="InterPro" id="IPR037118">
    <property type="entry name" value="Val-tRNA_synth_C_sf"/>
</dbReference>
<dbReference type="InterPro" id="IPR032781">
    <property type="entry name" value="ABC_tran_Xtn"/>
</dbReference>
<keyword evidence="3" id="KW-0175">Coiled coil</keyword>
<evidence type="ECO:0000256" key="3">
    <source>
        <dbReference type="SAM" id="Coils"/>
    </source>
</evidence>
<dbReference type="PROSITE" id="PS50893">
    <property type="entry name" value="ABC_TRANSPORTER_2"/>
    <property type="match status" value="2"/>
</dbReference>
<gene>
    <name evidence="5" type="ORF">SAMN05660895_2003</name>
</gene>
<feature type="coiled-coil region" evidence="3">
    <location>
        <begin position="548"/>
        <end position="632"/>
    </location>
</feature>
<dbReference type="InterPro" id="IPR017871">
    <property type="entry name" value="ABC_transporter-like_CS"/>
</dbReference>
<dbReference type="STRING" id="1393122.SAMN05660895_2003"/>
<dbReference type="PANTHER" id="PTHR42855">
    <property type="entry name" value="ABC TRANSPORTER ATP-BINDING SUBUNIT"/>
    <property type="match status" value="1"/>
</dbReference>
<feature type="domain" description="ABC transporter" evidence="4">
    <location>
        <begin position="323"/>
        <end position="536"/>
    </location>
</feature>
<keyword evidence="1" id="KW-0547">Nucleotide-binding</keyword>
<dbReference type="InterPro" id="IPR051309">
    <property type="entry name" value="ABCF_ATPase"/>
</dbReference>
<dbReference type="InterPro" id="IPR003593">
    <property type="entry name" value="AAA+_ATPase"/>
</dbReference>
<dbReference type="Gene3D" id="3.40.50.300">
    <property type="entry name" value="P-loop containing nucleotide triphosphate hydrolases"/>
    <property type="match status" value="2"/>
</dbReference>
<proteinExistence type="predicted"/>
<evidence type="ECO:0000256" key="2">
    <source>
        <dbReference type="ARBA" id="ARBA00022840"/>
    </source>
</evidence>
<dbReference type="FunFam" id="3.40.50.300:FF:000011">
    <property type="entry name" value="Putative ABC transporter ATP-binding component"/>
    <property type="match status" value="1"/>
</dbReference>
<keyword evidence="2 5" id="KW-0067">ATP-binding</keyword>
<evidence type="ECO:0000313" key="6">
    <source>
        <dbReference type="Proteomes" id="UP000199537"/>
    </source>
</evidence>
<dbReference type="EMBL" id="FPCJ01000001">
    <property type="protein sequence ID" value="SFV34457.1"/>
    <property type="molecule type" value="Genomic_DNA"/>
</dbReference>
<dbReference type="GO" id="GO:0016887">
    <property type="term" value="F:ATP hydrolysis activity"/>
    <property type="evidence" value="ECO:0007669"/>
    <property type="project" value="InterPro"/>
</dbReference>
<dbReference type="SUPFAM" id="SSF52540">
    <property type="entry name" value="P-loop containing nucleoside triphosphate hydrolases"/>
    <property type="match status" value="2"/>
</dbReference>
<evidence type="ECO:0000259" key="4">
    <source>
        <dbReference type="PROSITE" id="PS50893"/>
    </source>
</evidence>
<dbReference type="PROSITE" id="PS00211">
    <property type="entry name" value="ABC_TRANSPORTER_1"/>
    <property type="match status" value="2"/>
</dbReference>
<dbReference type="Pfam" id="PF00005">
    <property type="entry name" value="ABC_tran"/>
    <property type="match status" value="2"/>
</dbReference>
<dbReference type="GO" id="GO:0005524">
    <property type="term" value="F:ATP binding"/>
    <property type="evidence" value="ECO:0007669"/>
    <property type="project" value="UniProtKB-KW"/>
</dbReference>
<dbReference type="Proteomes" id="UP000199537">
    <property type="component" value="Unassembled WGS sequence"/>
</dbReference>
<dbReference type="PANTHER" id="PTHR42855:SF2">
    <property type="entry name" value="DRUG RESISTANCE ABC TRANSPORTER,ATP-BINDING PROTEIN"/>
    <property type="match status" value="1"/>
</dbReference>
<dbReference type="Pfam" id="PF12848">
    <property type="entry name" value="ABC_tran_Xtn"/>
    <property type="match status" value="1"/>
</dbReference>
<evidence type="ECO:0000313" key="5">
    <source>
        <dbReference type="EMBL" id="SFV34457.1"/>
    </source>
</evidence>
<accession>A0A1I7NIH8</accession>
<protein>
    <submittedName>
        <fullName evidence="5">ATP-binding cassette, subfamily F, member 3</fullName>
    </submittedName>
</protein>
<reference evidence="6" key="1">
    <citation type="submission" date="2016-10" db="EMBL/GenBank/DDBJ databases">
        <authorList>
            <person name="Varghese N."/>
            <person name="Submissions S."/>
        </authorList>
    </citation>
    <scope>NUCLEOTIDE SEQUENCE [LARGE SCALE GENOMIC DNA]</scope>
    <source>
        <strain evidence="6">DSM 14807</strain>
    </source>
</reference>
<dbReference type="InterPro" id="IPR003439">
    <property type="entry name" value="ABC_transporter-like_ATP-bd"/>
</dbReference>
<dbReference type="SMART" id="SM00382">
    <property type="entry name" value="AAA"/>
    <property type="match status" value="2"/>
</dbReference>
<sequence>MVSLQHITLEFGARSLLHNINWHIGKGERIGLVGRNGAGKSTLLKLIAGELSPQEGFVNRQRELRIGFFHQELLSFQTEAPIRDVAMSAFDEINRCWQRLQELSQQMASNQQESLMQEYGELLHQFETANVYQLKARTEEVLEGLGFQTSDLDRPFHTFSGGWRMRVLLARLLLQQPDLLLLDEPTNHLDLPSMQWLENYLQQIPGTCIIASHDRHFLDRLVEKIVEIDQQQLFIYTGNYSAYIAQKQARQEHQQRTYENQQAFIQHQQAFIERFRAKATKAAQVQSAIRKLEKLERIDPVEATTNTPRFQFRMQREPGRLIMSGHHISKSYNENTVLKDVSFEIMRGDKIGLIGANGRGKSTLLRILAGQESFEGKLHTGHHVVMAYYAQHHTEQLNPANTILQEVEQHAPSYTTQEIRNVLGQFLFSGDDILKPIQVLSGGEKARVALAKLFLTQANFLLLDEPTNHLDIPSIDALKQALSNFPGSYIVVSHDRYFLEGMIQRIWYIENAQLCEWQGDLISWVQQKAFATASSSSTYTSRQINQPAAEERARRKAYQQQKRQFEKIEKQLDTLQAEIRNVELRLADPVLYANKQEFLKIEQLYRNLQSQYQDLQTRYEEAFERLMEMEKEL</sequence>
<feature type="domain" description="ABC transporter" evidence="4">
    <location>
        <begin position="2"/>
        <end position="255"/>
    </location>
</feature>
<dbReference type="Gene3D" id="1.10.287.380">
    <property type="entry name" value="Valyl-tRNA synthetase, C-terminal domain"/>
    <property type="match status" value="1"/>
</dbReference>
<name>A0A1I7NIH8_9BACT</name>
<dbReference type="AlphaFoldDB" id="A0A1I7NIH8"/>
<keyword evidence="6" id="KW-1185">Reference proteome</keyword>
<organism evidence="5 6">
    <name type="scientific">Thermoflavifilum thermophilum</name>
    <dbReference type="NCBI Taxonomy" id="1393122"/>
    <lineage>
        <taxon>Bacteria</taxon>
        <taxon>Pseudomonadati</taxon>
        <taxon>Bacteroidota</taxon>
        <taxon>Chitinophagia</taxon>
        <taxon>Chitinophagales</taxon>
        <taxon>Chitinophagaceae</taxon>
        <taxon>Thermoflavifilum</taxon>
    </lineage>
</organism>
<evidence type="ECO:0000256" key="1">
    <source>
        <dbReference type="ARBA" id="ARBA00022741"/>
    </source>
</evidence>
<dbReference type="CDD" id="cd03221">
    <property type="entry name" value="ABCF_EF-3"/>
    <property type="match status" value="2"/>
</dbReference>